<feature type="transmembrane region" description="Helical" evidence="7">
    <location>
        <begin position="23"/>
        <end position="44"/>
    </location>
</feature>
<evidence type="ECO:0000256" key="7">
    <source>
        <dbReference type="SAM" id="Phobius"/>
    </source>
</evidence>
<dbReference type="InterPro" id="IPR050980">
    <property type="entry name" value="2C_sensor_his_kinase"/>
</dbReference>
<dbReference type="InterPro" id="IPR003594">
    <property type="entry name" value="HATPase_dom"/>
</dbReference>
<keyword evidence="5 9" id="KW-0418">Kinase</keyword>
<evidence type="ECO:0000256" key="4">
    <source>
        <dbReference type="ARBA" id="ARBA00022741"/>
    </source>
</evidence>
<dbReference type="Proteomes" id="UP000541185">
    <property type="component" value="Unassembled WGS sequence"/>
</dbReference>
<dbReference type="Gene3D" id="3.30.565.10">
    <property type="entry name" value="Histidine kinase-like ATPase, C-terminal domain"/>
    <property type="match status" value="1"/>
</dbReference>
<dbReference type="Pfam" id="PF02518">
    <property type="entry name" value="HATPase_c"/>
    <property type="match status" value="1"/>
</dbReference>
<keyword evidence="4" id="KW-0547">Nucleotide-binding</keyword>
<evidence type="ECO:0000259" key="8">
    <source>
        <dbReference type="PROSITE" id="PS50109"/>
    </source>
</evidence>
<keyword evidence="7" id="KW-1133">Transmembrane helix</keyword>
<reference evidence="9 10" key="1">
    <citation type="submission" date="2020-04" db="EMBL/GenBank/DDBJ databases">
        <title>Ramlibacter sp. G-1-2-2 isolated from soil.</title>
        <authorList>
            <person name="Dahal R.H."/>
        </authorList>
    </citation>
    <scope>NUCLEOTIDE SEQUENCE [LARGE SCALE GENOMIC DNA]</scope>
    <source>
        <strain evidence="9 10">G-1-2-2</strain>
    </source>
</reference>
<protein>
    <recommendedName>
        <fullName evidence="2">histidine kinase</fullName>
        <ecNumber evidence="2">2.7.13.3</ecNumber>
    </recommendedName>
</protein>
<evidence type="ECO:0000256" key="1">
    <source>
        <dbReference type="ARBA" id="ARBA00000085"/>
    </source>
</evidence>
<evidence type="ECO:0000256" key="2">
    <source>
        <dbReference type="ARBA" id="ARBA00012438"/>
    </source>
</evidence>
<sequence length="694" mass="75725">MKLGLPELLEVPRLGIASFRRRLLFRGVFLLLALATIAFAVLLLQDEKERSYRSYQQNFRQSQAELMARLRQPAGQLALMNTRAVEVATPLRPLVLPYPALDLDDPSKAQQAVEQAGCAVVYPDDSSLCAAVGSNPYTGSWLYLVGGFSAGELAWRDPGILDLQSVHRMRIRVEMRGELMTWVAPFEQLSLRGEPLVRGRLTAFATTGEAPLADDDKPVRDFRGWLWQSATCSAGGELPDCPRRVSYAIRLPVEAFRDALTARHPQWPPPDLDHIRVHVQVLGPGDTPPLFDSNAPGALAPASLSDLARPLQPGEVLTLTRQGETSEPPLVLKARDDAAARTSPLILRLIDQLPVTEKPAPLQGKDLIATPLASYEARFTGDARGIDRSLGVIATRLSWYVAAMLGAIVVAWLVIEIGLIRRIAVLTRRAAAVSHNMQKEPTWDARIGQLDVSDLRGSDELGILAGGLSDLMQRVKSDVQREQLRAQRERDTLQAVGHEILSPLQSLMVLHPDAGDPAHRYVQRMQQAVRVLYGQASPSEALAAAELELAPLDLDRFLQHVADNAQFAEIAGVRYAGGGQPVMVRADEFPLEDAVTHILRNADRHRNPGTPITLSLARQEGFAVIGIHNAGAMIAPERLEAIFDYGVSDAAPGSSHRGQGLFVARTYMAKMGGSVRAVNADEGVRFELSLPLAA</sequence>
<dbReference type="InterPro" id="IPR036890">
    <property type="entry name" value="HATPase_C_sf"/>
</dbReference>
<dbReference type="PANTHER" id="PTHR44936">
    <property type="entry name" value="SENSOR PROTEIN CREC"/>
    <property type="match status" value="1"/>
</dbReference>
<keyword evidence="10" id="KW-1185">Reference proteome</keyword>
<dbReference type="GO" id="GO:0005524">
    <property type="term" value="F:ATP binding"/>
    <property type="evidence" value="ECO:0007669"/>
    <property type="project" value="UniProtKB-KW"/>
</dbReference>
<proteinExistence type="predicted"/>
<keyword evidence="7" id="KW-0812">Transmembrane</keyword>
<comment type="caution">
    <text evidence="9">The sequence shown here is derived from an EMBL/GenBank/DDBJ whole genome shotgun (WGS) entry which is preliminary data.</text>
</comment>
<dbReference type="PANTHER" id="PTHR44936:SF10">
    <property type="entry name" value="SENSOR PROTEIN RSTB"/>
    <property type="match status" value="1"/>
</dbReference>
<evidence type="ECO:0000256" key="6">
    <source>
        <dbReference type="ARBA" id="ARBA00022840"/>
    </source>
</evidence>
<dbReference type="PROSITE" id="PS50109">
    <property type="entry name" value="HIS_KIN"/>
    <property type="match status" value="1"/>
</dbReference>
<comment type="catalytic activity">
    <reaction evidence="1">
        <text>ATP + protein L-histidine = ADP + protein N-phospho-L-histidine.</text>
        <dbReference type="EC" id="2.7.13.3"/>
    </reaction>
</comment>
<keyword evidence="6" id="KW-0067">ATP-binding</keyword>
<dbReference type="InterPro" id="IPR005467">
    <property type="entry name" value="His_kinase_dom"/>
</dbReference>
<evidence type="ECO:0000256" key="5">
    <source>
        <dbReference type="ARBA" id="ARBA00022777"/>
    </source>
</evidence>
<dbReference type="EC" id="2.7.13.3" evidence="2"/>
<dbReference type="RefSeq" id="WP_169422919.1">
    <property type="nucleotide sequence ID" value="NZ_JABBFX010000006.1"/>
</dbReference>
<dbReference type="EMBL" id="JABBFX010000006">
    <property type="protein sequence ID" value="NML48578.1"/>
    <property type="molecule type" value="Genomic_DNA"/>
</dbReference>
<evidence type="ECO:0000256" key="3">
    <source>
        <dbReference type="ARBA" id="ARBA00022679"/>
    </source>
</evidence>
<name>A0A848HLG8_9BURK</name>
<gene>
    <name evidence="9" type="ORF">HHL11_32840</name>
</gene>
<evidence type="ECO:0000313" key="10">
    <source>
        <dbReference type="Proteomes" id="UP000541185"/>
    </source>
</evidence>
<organism evidence="9 10">
    <name type="scientific">Ramlibacter agri</name>
    <dbReference type="NCBI Taxonomy" id="2728837"/>
    <lineage>
        <taxon>Bacteria</taxon>
        <taxon>Pseudomonadati</taxon>
        <taxon>Pseudomonadota</taxon>
        <taxon>Betaproteobacteria</taxon>
        <taxon>Burkholderiales</taxon>
        <taxon>Comamonadaceae</taxon>
        <taxon>Ramlibacter</taxon>
    </lineage>
</organism>
<accession>A0A848HLG8</accession>
<evidence type="ECO:0000313" key="9">
    <source>
        <dbReference type="EMBL" id="NML48578.1"/>
    </source>
</evidence>
<dbReference type="AlphaFoldDB" id="A0A848HLG8"/>
<feature type="transmembrane region" description="Helical" evidence="7">
    <location>
        <begin position="397"/>
        <end position="419"/>
    </location>
</feature>
<dbReference type="SUPFAM" id="SSF55874">
    <property type="entry name" value="ATPase domain of HSP90 chaperone/DNA topoisomerase II/histidine kinase"/>
    <property type="match status" value="1"/>
</dbReference>
<keyword evidence="7" id="KW-0472">Membrane</keyword>
<dbReference type="SMART" id="SM00387">
    <property type="entry name" value="HATPase_c"/>
    <property type="match status" value="1"/>
</dbReference>
<feature type="domain" description="Histidine kinase" evidence="8">
    <location>
        <begin position="495"/>
        <end position="694"/>
    </location>
</feature>
<dbReference type="GO" id="GO:0004673">
    <property type="term" value="F:protein histidine kinase activity"/>
    <property type="evidence" value="ECO:0007669"/>
    <property type="project" value="UniProtKB-EC"/>
</dbReference>
<keyword evidence="3" id="KW-0808">Transferase</keyword>